<keyword evidence="6" id="KW-1278">Translocase</keyword>
<dbReference type="GO" id="GO:0022900">
    <property type="term" value="P:electron transport chain"/>
    <property type="evidence" value="ECO:0007669"/>
    <property type="project" value="UniProtKB-UniRule"/>
</dbReference>
<dbReference type="OrthoDB" id="9784165at2"/>
<comment type="subunit">
    <text evidence="6">The complex is composed of six subunits: RnfA, RnfB, RnfC, RnfD, RnfE and RnfG.</text>
</comment>
<proteinExistence type="inferred from homology"/>
<keyword evidence="6 7" id="KW-1133">Transmembrane helix</keyword>
<evidence type="ECO:0000259" key="8">
    <source>
        <dbReference type="SMART" id="SM00900"/>
    </source>
</evidence>
<keyword evidence="6 7" id="KW-0472">Membrane</keyword>
<dbReference type="SMART" id="SM00900">
    <property type="entry name" value="FMN_bind"/>
    <property type="match status" value="1"/>
</dbReference>
<comment type="similarity">
    <text evidence="6">Belongs to the RnfG family.</text>
</comment>
<evidence type="ECO:0000256" key="4">
    <source>
        <dbReference type="ARBA" id="ARBA00022643"/>
    </source>
</evidence>
<evidence type="ECO:0000256" key="3">
    <source>
        <dbReference type="ARBA" id="ARBA00022630"/>
    </source>
</evidence>
<evidence type="ECO:0000256" key="6">
    <source>
        <dbReference type="HAMAP-Rule" id="MF_00479"/>
    </source>
</evidence>
<comment type="function">
    <text evidence="6">Part of a membrane-bound complex that couples electron transfer with translocation of ions across the membrane.</text>
</comment>
<sequence>MNLPNPIINAAAALGVFAVIGMGLVAVVHDRTKARIESNEQAVLLHTLESLIPADWFDNDILADIITVNDPDLGTDKPVTIYRARKNGSPVATVLSPLAPDGYNGTIKLLVAIRTDGSLAGVRVVSHRETPGLGDPIDTDKSDWILGFNGRSLASPSESRWKVKRDGGDFDQFAGATITPRAVVKAVYKTLTFFERNKQRLFEQDAGNGPGLKP</sequence>
<accession>A0A286P418</accession>
<dbReference type="InterPro" id="IPR010209">
    <property type="entry name" value="Ion_transpt_RnfG/RsxG"/>
</dbReference>
<comment type="subcellular location">
    <subcellularLocation>
        <location evidence="6">Cell inner membrane</location>
        <topology evidence="6">Single-pass membrane protein</topology>
    </subcellularLocation>
</comment>
<dbReference type="PIRSF" id="PIRSF006091">
    <property type="entry name" value="E_trnsport_RnfG"/>
    <property type="match status" value="1"/>
</dbReference>
<keyword evidence="2 6" id="KW-0597">Phosphoprotein</keyword>
<dbReference type="Pfam" id="PF04205">
    <property type="entry name" value="FMN_bind"/>
    <property type="match status" value="1"/>
</dbReference>
<dbReference type="AlphaFoldDB" id="A0A286P418"/>
<keyword evidence="3 6" id="KW-0285">Flavoprotein</keyword>
<evidence type="ECO:0000256" key="5">
    <source>
        <dbReference type="ARBA" id="ARBA00022982"/>
    </source>
</evidence>
<dbReference type="RefSeq" id="WP_119628196.1">
    <property type="nucleotide sequence ID" value="NZ_AP017928.1"/>
</dbReference>
<dbReference type="Proteomes" id="UP000266313">
    <property type="component" value="Chromosome"/>
</dbReference>
<evidence type="ECO:0000313" key="10">
    <source>
        <dbReference type="Proteomes" id="UP000266313"/>
    </source>
</evidence>
<dbReference type="GO" id="GO:0010181">
    <property type="term" value="F:FMN binding"/>
    <property type="evidence" value="ECO:0007669"/>
    <property type="project" value="InterPro"/>
</dbReference>
<keyword evidence="4 6" id="KW-0288">FMN</keyword>
<keyword evidence="10" id="KW-1185">Reference proteome</keyword>
<dbReference type="EMBL" id="AP017928">
    <property type="protein sequence ID" value="BBA32390.1"/>
    <property type="molecule type" value="Genomic_DNA"/>
</dbReference>
<feature type="modified residue" description="FMN phosphoryl threonine" evidence="6">
    <location>
        <position position="177"/>
    </location>
</feature>
<feature type="domain" description="FMN-binding" evidence="8">
    <location>
        <begin position="102"/>
        <end position="194"/>
    </location>
</feature>
<evidence type="ECO:0000256" key="7">
    <source>
        <dbReference type="SAM" id="Phobius"/>
    </source>
</evidence>
<gene>
    <name evidence="6" type="primary">rnfG</name>
    <name evidence="9" type="ORF">sS8_0424</name>
</gene>
<name>A0A286P418_9GAMM</name>
<reference evidence="9 10" key="1">
    <citation type="submission" date="2016-12" db="EMBL/GenBank/DDBJ databases">
        <title>Genome sequencing of Methylocaldum marinum.</title>
        <authorList>
            <person name="Takeuchi M."/>
            <person name="Kamagata Y."/>
            <person name="Hiraoka S."/>
            <person name="Oshima K."/>
            <person name="Hattori M."/>
            <person name="Iwasaki W."/>
        </authorList>
    </citation>
    <scope>NUCLEOTIDE SEQUENCE [LARGE SCALE GENOMIC DNA]</scope>
    <source>
        <strain evidence="9 10">S8</strain>
    </source>
</reference>
<comment type="cofactor">
    <cofactor evidence="6">
        <name>FMN</name>
        <dbReference type="ChEBI" id="CHEBI:58210"/>
    </cofactor>
</comment>
<keyword evidence="5 6" id="KW-0249">Electron transport</keyword>
<dbReference type="HAMAP" id="MF_00479">
    <property type="entry name" value="RsxG_RnfG"/>
    <property type="match status" value="1"/>
</dbReference>
<evidence type="ECO:0000256" key="2">
    <source>
        <dbReference type="ARBA" id="ARBA00022553"/>
    </source>
</evidence>
<dbReference type="PANTHER" id="PTHR36118:SF1">
    <property type="entry name" value="ION-TRANSLOCATING OXIDOREDUCTASE COMPLEX SUBUNIT G"/>
    <property type="match status" value="1"/>
</dbReference>
<dbReference type="InterPro" id="IPR007329">
    <property type="entry name" value="FMN-bd"/>
</dbReference>
<dbReference type="NCBIfam" id="TIGR01947">
    <property type="entry name" value="rnfG"/>
    <property type="match status" value="1"/>
</dbReference>
<keyword evidence="1 6" id="KW-0813">Transport</keyword>
<protein>
    <recommendedName>
        <fullName evidence="6">Ion-translocating oxidoreductase complex subunit G</fullName>
        <ecNumber evidence="6">7.-.-.-</ecNumber>
    </recommendedName>
    <alternativeName>
        <fullName evidence="6">Rnf electron transport complex subunit G</fullName>
    </alternativeName>
</protein>
<dbReference type="NCBIfam" id="NF002519">
    <property type="entry name" value="PRK01908.1"/>
    <property type="match status" value="1"/>
</dbReference>
<dbReference type="GO" id="GO:0005886">
    <property type="term" value="C:plasma membrane"/>
    <property type="evidence" value="ECO:0007669"/>
    <property type="project" value="UniProtKB-SubCell"/>
</dbReference>
<dbReference type="KEGG" id="mmai:sS8_0424"/>
<dbReference type="PANTHER" id="PTHR36118">
    <property type="entry name" value="ION-TRANSLOCATING OXIDOREDUCTASE COMPLEX SUBUNIT G"/>
    <property type="match status" value="1"/>
</dbReference>
<keyword evidence="6" id="KW-0997">Cell inner membrane</keyword>
<keyword evidence="6 7" id="KW-0812">Transmembrane</keyword>
<evidence type="ECO:0000313" key="9">
    <source>
        <dbReference type="EMBL" id="BBA32390.1"/>
    </source>
</evidence>
<dbReference type="GO" id="GO:0009055">
    <property type="term" value="F:electron transfer activity"/>
    <property type="evidence" value="ECO:0007669"/>
    <property type="project" value="InterPro"/>
</dbReference>
<feature type="transmembrane region" description="Helical" evidence="7">
    <location>
        <begin position="6"/>
        <end position="28"/>
    </location>
</feature>
<organism evidence="9 10">
    <name type="scientific">Methylocaldum marinum</name>
    <dbReference type="NCBI Taxonomy" id="1432792"/>
    <lineage>
        <taxon>Bacteria</taxon>
        <taxon>Pseudomonadati</taxon>
        <taxon>Pseudomonadota</taxon>
        <taxon>Gammaproteobacteria</taxon>
        <taxon>Methylococcales</taxon>
        <taxon>Methylococcaceae</taxon>
        <taxon>Methylocaldum</taxon>
    </lineage>
</organism>
<dbReference type="EC" id="7.-.-.-" evidence="6"/>
<keyword evidence="6" id="KW-1003">Cell membrane</keyword>
<evidence type="ECO:0000256" key="1">
    <source>
        <dbReference type="ARBA" id="ARBA00022448"/>
    </source>
</evidence>